<dbReference type="SUPFAM" id="SSF56784">
    <property type="entry name" value="HAD-like"/>
    <property type="match status" value="1"/>
</dbReference>
<dbReference type="EMBL" id="LR778114">
    <property type="protein sequence ID" value="CAB1129348.1"/>
    <property type="molecule type" value="Genomic_DNA"/>
</dbReference>
<evidence type="ECO:0000313" key="2">
    <source>
        <dbReference type="Proteomes" id="UP000503399"/>
    </source>
</evidence>
<dbReference type="CDD" id="cd07516">
    <property type="entry name" value="HAD_Pase"/>
    <property type="match status" value="1"/>
</dbReference>
<dbReference type="Proteomes" id="UP000503399">
    <property type="component" value="Chromosome"/>
</dbReference>
<dbReference type="GO" id="GO:0000287">
    <property type="term" value="F:magnesium ion binding"/>
    <property type="evidence" value="ECO:0007669"/>
    <property type="project" value="TreeGrafter"/>
</dbReference>
<organism evidence="1 2">
    <name type="scientific">Candidatus Hydrogenisulfobacillus filiaventi</name>
    <dbReference type="NCBI Taxonomy" id="2707344"/>
    <lineage>
        <taxon>Bacteria</taxon>
        <taxon>Bacillati</taxon>
        <taxon>Bacillota</taxon>
        <taxon>Clostridia</taxon>
        <taxon>Eubacteriales</taxon>
        <taxon>Clostridiales Family XVII. Incertae Sedis</taxon>
        <taxon>Candidatus Hydrogenisulfobacillus</taxon>
    </lineage>
</organism>
<dbReference type="InterPro" id="IPR023214">
    <property type="entry name" value="HAD_sf"/>
</dbReference>
<dbReference type="PANTHER" id="PTHR10000:SF8">
    <property type="entry name" value="HAD SUPERFAMILY HYDROLASE-LIKE, TYPE 3"/>
    <property type="match status" value="1"/>
</dbReference>
<name>A0A6F8ZID2_9FIRM</name>
<dbReference type="PANTHER" id="PTHR10000">
    <property type="entry name" value="PHOSPHOSERINE PHOSPHATASE"/>
    <property type="match status" value="1"/>
</dbReference>
<protein>
    <submittedName>
        <fullName evidence="1">Putative Sugar phosphatase YidA</fullName>
        <ecNumber evidence="1">3.1.3.23</ecNumber>
    </submittedName>
</protein>
<keyword evidence="1" id="KW-0378">Hydrolase</keyword>
<dbReference type="InterPro" id="IPR006379">
    <property type="entry name" value="HAD-SF_hydro_IIB"/>
</dbReference>
<dbReference type="AlphaFoldDB" id="A0A6F8ZID2"/>
<reference evidence="1 2" key="1">
    <citation type="submission" date="2020-02" db="EMBL/GenBank/DDBJ databases">
        <authorList>
            <person name="Hogendoorn C."/>
        </authorList>
    </citation>
    <scope>NUCLEOTIDE SEQUENCE [LARGE SCALE GENOMIC DNA]</scope>
    <source>
        <strain evidence="1">R501</strain>
    </source>
</reference>
<dbReference type="InterPro" id="IPR036412">
    <property type="entry name" value="HAD-like_sf"/>
</dbReference>
<evidence type="ECO:0000313" key="1">
    <source>
        <dbReference type="EMBL" id="CAB1129348.1"/>
    </source>
</evidence>
<dbReference type="PROSITE" id="PS01229">
    <property type="entry name" value="COF_2"/>
    <property type="match status" value="1"/>
</dbReference>
<dbReference type="Gene3D" id="3.40.50.1000">
    <property type="entry name" value="HAD superfamily/HAD-like"/>
    <property type="match status" value="1"/>
</dbReference>
<dbReference type="NCBIfam" id="TIGR01484">
    <property type="entry name" value="HAD-SF-IIB"/>
    <property type="match status" value="1"/>
</dbReference>
<dbReference type="Gene3D" id="3.30.1240.10">
    <property type="match status" value="1"/>
</dbReference>
<gene>
    <name evidence="1" type="ORF">R50_1847</name>
</gene>
<dbReference type="GO" id="GO:0005829">
    <property type="term" value="C:cytosol"/>
    <property type="evidence" value="ECO:0007669"/>
    <property type="project" value="TreeGrafter"/>
</dbReference>
<dbReference type="KEGG" id="hfv:R50_1847"/>
<dbReference type="EC" id="3.1.3.23" evidence="1"/>
<dbReference type="GO" id="GO:0050308">
    <property type="term" value="F:sugar-phosphatase activity"/>
    <property type="evidence" value="ECO:0007669"/>
    <property type="project" value="UniProtKB-EC"/>
</dbReference>
<sequence>MREQVKAVRVELLALDLDGTAAGYDGRVSPRVLAAVHAARRQGVTVVLASGRMLASVRPFWRQFGLGAGYCIAYNGAMVAAMPEARPVLEAHLPSDPARRLAQAAVGAGLVVQAYVGDELWISEDDARAREYIAVNRIPGRLMPPPALWGWPTPPIKLLLQGDDDALAGYRAEAEPVAAAAGLRVVRSHPHYLEILPGGAGKGEALAAVAARLGIPARAVLAIGDAENDLDMIRWAGIGVAMGQALPAVRAAADWVAPPVEADGAAVAIERWAL</sequence>
<dbReference type="Pfam" id="PF08282">
    <property type="entry name" value="Hydrolase_3"/>
    <property type="match status" value="1"/>
</dbReference>
<accession>A0A6F8ZID2</accession>
<proteinExistence type="predicted"/>
<keyword evidence="2" id="KW-1185">Reference proteome</keyword>